<organism evidence="2 3">
    <name type="scientific">Massarina eburnea CBS 473.64</name>
    <dbReference type="NCBI Taxonomy" id="1395130"/>
    <lineage>
        <taxon>Eukaryota</taxon>
        <taxon>Fungi</taxon>
        <taxon>Dikarya</taxon>
        <taxon>Ascomycota</taxon>
        <taxon>Pezizomycotina</taxon>
        <taxon>Dothideomycetes</taxon>
        <taxon>Pleosporomycetidae</taxon>
        <taxon>Pleosporales</taxon>
        <taxon>Massarineae</taxon>
        <taxon>Massarinaceae</taxon>
        <taxon>Massarina</taxon>
    </lineage>
</organism>
<gene>
    <name evidence="2" type="ORF">P280DRAFT_363286</name>
</gene>
<feature type="non-terminal residue" evidence="2">
    <location>
        <position position="179"/>
    </location>
</feature>
<feature type="region of interest" description="Disordered" evidence="1">
    <location>
        <begin position="152"/>
        <end position="179"/>
    </location>
</feature>
<keyword evidence="3" id="KW-1185">Reference proteome</keyword>
<evidence type="ECO:0000256" key="1">
    <source>
        <dbReference type="SAM" id="MobiDB-lite"/>
    </source>
</evidence>
<feature type="non-terminal residue" evidence="2">
    <location>
        <position position="1"/>
    </location>
</feature>
<evidence type="ECO:0000313" key="3">
    <source>
        <dbReference type="Proteomes" id="UP000799753"/>
    </source>
</evidence>
<dbReference type="OrthoDB" id="3784117at2759"/>
<dbReference type="EMBL" id="MU006789">
    <property type="protein sequence ID" value="KAF2638585.1"/>
    <property type="molecule type" value="Genomic_DNA"/>
</dbReference>
<evidence type="ECO:0000313" key="2">
    <source>
        <dbReference type="EMBL" id="KAF2638585.1"/>
    </source>
</evidence>
<proteinExistence type="predicted"/>
<reference evidence="2" key="1">
    <citation type="journal article" date="2020" name="Stud. Mycol.">
        <title>101 Dothideomycetes genomes: a test case for predicting lifestyles and emergence of pathogens.</title>
        <authorList>
            <person name="Haridas S."/>
            <person name="Albert R."/>
            <person name="Binder M."/>
            <person name="Bloem J."/>
            <person name="Labutti K."/>
            <person name="Salamov A."/>
            <person name="Andreopoulos B."/>
            <person name="Baker S."/>
            <person name="Barry K."/>
            <person name="Bills G."/>
            <person name="Bluhm B."/>
            <person name="Cannon C."/>
            <person name="Castanera R."/>
            <person name="Culley D."/>
            <person name="Daum C."/>
            <person name="Ezra D."/>
            <person name="Gonzalez J."/>
            <person name="Henrissat B."/>
            <person name="Kuo A."/>
            <person name="Liang C."/>
            <person name="Lipzen A."/>
            <person name="Lutzoni F."/>
            <person name="Magnuson J."/>
            <person name="Mondo S."/>
            <person name="Nolan M."/>
            <person name="Ohm R."/>
            <person name="Pangilinan J."/>
            <person name="Park H.-J."/>
            <person name="Ramirez L."/>
            <person name="Alfaro M."/>
            <person name="Sun H."/>
            <person name="Tritt A."/>
            <person name="Yoshinaga Y."/>
            <person name="Zwiers L.-H."/>
            <person name="Turgeon B."/>
            <person name="Goodwin S."/>
            <person name="Spatafora J."/>
            <person name="Crous P."/>
            <person name="Grigoriev I."/>
        </authorList>
    </citation>
    <scope>NUCLEOTIDE SEQUENCE</scope>
    <source>
        <strain evidence="2">CBS 473.64</strain>
    </source>
</reference>
<feature type="region of interest" description="Disordered" evidence="1">
    <location>
        <begin position="86"/>
        <end position="135"/>
    </location>
</feature>
<dbReference type="AlphaFoldDB" id="A0A6A6RTZ7"/>
<accession>A0A6A6RTZ7</accession>
<feature type="compositionally biased region" description="Acidic residues" evidence="1">
    <location>
        <begin position="103"/>
        <end position="112"/>
    </location>
</feature>
<protein>
    <submittedName>
        <fullName evidence="2">Uncharacterized protein</fullName>
    </submittedName>
</protein>
<sequence>TTTPPDDMMAINQIQRPAEGVPSITMSKMENPNVSPVLFLRKKTRPRLEARISMPEVARFDPNNPCFPPMSEAVMSPLPAANRLHAGHTPIVPRAQSPFHEFGDDDDDDIQEQGDQSLSGPLTLPPQPGDGTEDRISLLVLEAELKRVAVEQGRLSKHSTNEEFPLEPDTPPSRKGSTD</sequence>
<dbReference type="Proteomes" id="UP000799753">
    <property type="component" value="Unassembled WGS sequence"/>
</dbReference>
<name>A0A6A6RTZ7_9PLEO</name>